<dbReference type="PANTHER" id="PTHR33868:SF18">
    <property type="entry name" value="TRANSMEMBRANE PROTEIN"/>
    <property type="match status" value="1"/>
</dbReference>
<name>A0A2G9HVE0_9LAMI</name>
<protein>
    <recommendedName>
        <fullName evidence="5">Transmembrane protein</fullName>
    </recommendedName>
</protein>
<gene>
    <name evidence="3" type="ORF">CDL12_05896</name>
</gene>
<reference evidence="4" key="1">
    <citation type="journal article" date="2018" name="Gigascience">
        <title>Genome assembly of the Pink Ipe (Handroanthus impetiginosus, Bignoniaceae), a highly valued, ecologically keystone Neotropical timber forest tree.</title>
        <authorList>
            <person name="Silva-Junior O.B."/>
            <person name="Grattapaglia D."/>
            <person name="Novaes E."/>
            <person name="Collevatti R.G."/>
        </authorList>
    </citation>
    <scope>NUCLEOTIDE SEQUENCE [LARGE SCALE GENOMIC DNA]</scope>
    <source>
        <strain evidence="4">cv. UFG-1</strain>
    </source>
</reference>
<dbReference type="AlphaFoldDB" id="A0A2G9HVE0"/>
<evidence type="ECO:0000313" key="3">
    <source>
        <dbReference type="EMBL" id="PIN21423.1"/>
    </source>
</evidence>
<sequence length="367" mass="40701">MSTLKSDSRGNSSESVYGSYGVIQDHNLCKGNSSSPGLVPNPKWWLNHHGLGRVYSHDQLNLFDADSQLLAENGIGKAGGENQLIEEYYTTCSKNDGTKKLGSDLDSHWIGVEKVEPWWQAADKDDLATLVSQMSSDHTRISDRQGVQMVCVGKVSDGCVEQFEEGMTDKETKASPLDESNHGNLASVRTDKSLGKRGLTDCMHQEEDGAFSNKDSSNTTNSLGTQEPTSNDLSRAQLLEALCHSQTRAREAEKLAQEACDEKDHIINLFFQQASCLFAYRQWLRMLQLETLCLHLRSKHQLSSFTPSILLNKGVILRKNRRRPAKKKLRKERCDISKCAIAFAIGLSLAGAGLLVGWTIGWLFPVI</sequence>
<organism evidence="3 4">
    <name type="scientific">Handroanthus impetiginosus</name>
    <dbReference type="NCBI Taxonomy" id="429701"/>
    <lineage>
        <taxon>Eukaryota</taxon>
        <taxon>Viridiplantae</taxon>
        <taxon>Streptophyta</taxon>
        <taxon>Embryophyta</taxon>
        <taxon>Tracheophyta</taxon>
        <taxon>Spermatophyta</taxon>
        <taxon>Magnoliopsida</taxon>
        <taxon>eudicotyledons</taxon>
        <taxon>Gunneridae</taxon>
        <taxon>Pentapetalae</taxon>
        <taxon>asterids</taxon>
        <taxon>lamiids</taxon>
        <taxon>Lamiales</taxon>
        <taxon>Bignoniaceae</taxon>
        <taxon>Crescentiina</taxon>
        <taxon>Tabebuia alliance</taxon>
        <taxon>Handroanthus</taxon>
    </lineage>
</organism>
<evidence type="ECO:0000256" key="1">
    <source>
        <dbReference type="SAM" id="MobiDB-lite"/>
    </source>
</evidence>
<evidence type="ECO:0000313" key="4">
    <source>
        <dbReference type="Proteomes" id="UP000231279"/>
    </source>
</evidence>
<accession>A0A2G9HVE0</accession>
<keyword evidence="2" id="KW-0472">Membrane</keyword>
<comment type="caution">
    <text evidence="3">The sequence shown here is derived from an EMBL/GenBank/DDBJ whole genome shotgun (WGS) entry which is preliminary data.</text>
</comment>
<dbReference type="PANTHER" id="PTHR33868">
    <property type="entry name" value="EXPRESSED PROTEIN"/>
    <property type="match status" value="1"/>
</dbReference>
<keyword evidence="2" id="KW-1133">Transmembrane helix</keyword>
<feature type="region of interest" description="Disordered" evidence="1">
    <location>
        <begin position="208"/>
        <end position="231"/>
    </location>
</feature>
<evidence type="ECO:0008006" key="5">
    <source>
        <dbReference type="Google" id="ProtNLM"/>
    </source>
</evidence>
<dbReference type="Proteomes" id="UP000231279">
    <property type="component" value="Unassembled WGS sequence"/>
</dbReference>
<keyword evidence="4" id="KW-1185">Reference proteome</keyword>
<feature type="compositionally biased region" description="Polar residues" evidence="1">
    <location>
        <begin position="213"/>
        <end position="231"/>
    </location>
</feature>
<dbReference type="EMBL" id="NKXS01000945">
    <property type="protein sequence ID" value="PIN21423.1"/>
    <property type="molecule type" value="Genomic_DNA"/>
</dbReference>
<dbReference type="STRING" id="429701.A0A2G9HVE0"/>
<keyword evidence="2" id="KW-0812">Transmembrane</keyword>
<proteinExistence type="predicted"/>
<feature type="transmembrane region" description="Helical" evidence="2">
    <location>
        <begin position="339"/>
        <end position="364"/>
    </location>
</feature>
<evidence type="ECO:0000256" key="2">
    <source>
        <dbReference type="SAM" id="Phobius"/>
    </source>
</evidence>
<dbReference type="OrthoDB" id="1920951at2759"/>
<feature type="region of interest" description="Disordered" evidence="1">
    <location>
        <begin position="166"/>
        <end position="190"/>
    </location>
</feature>